<dbReference type="AlphaFoldDB" id="A0A7Z0MMG4"/>
<sequence>MSKVIVVGAGVSGAHAALTLLERKFDVELWDVGREENPFPESETSFHDLKKSLDDPIAYFLGKDLSALIPPATDELLRYPPSREFLTTSDDPLWGFGSKSFFPFGSLNKGGLANGWGANALSFDADDLADWPVSFAEMESAYKTVYQRIPVAGPGDDDLTPYLLGAFLSQPAMQMSGVDQRLFQVYKNNSKAFNKMGVRMVRQDWLL</sequence>
<dbReference type="InterPro" id="IPR036188">
    <property type="entry name" value="FAD/NAD-bd_sf"/>
</dbReference>
<proteinExistence type="predicted"/>
<dbReference type="SUPFAM" id="SSF51905">
    <property type="entry name" value="FAD/NAD(P)-binding domain"/>
    <property type="match status" value="1"/>
</dbReference>
<evidence type="ECO:0000313" key="2">
    <source>
        <dbReference type="Proteomes" id="UP000537890"/>
    </source>
</evidence>
<comment type="caution">
    <text evidence="1">The sequence shown here is derived from an EMBL/GenBank/DDBJ whole genome shotgun (WGS) entry which is preliminary data.</text>
</comment>
<gene>
    <name evidence="1" type="ORF">H0A75_00515</name>
</gene>
<organism evidence="1 2">
    <name type="scientific">Candidatus Methanofishera endochildressiae</name>
    <dbReference type="NCBI Taxonomy" id="2738884"/>
    <lineage>
        <taxon>Bacteria</taxon>
        <taxon>Pseudomonadati</taxon>
        <taxon>Pseudomonadota</taxon>
        <taxon>Gammaproteobacteria</taxon>
        <taxon>Candidatus Methanofishera</taxon>
    </lineage>
</organism>
<evidence type="ECO:0000313" key="1">
    <source>
        <dbReference type="EMBL" id="NYT46411.1"/>
    </source>
</evidence>
<reference evidence="1 2" key="1">
    <citation type="submission" date="2020-05" db="EMBL/GenBank/DDBJ databases">
        <title>Horizontal transmission and recombination maintain forever young bacterial symbiont genomes.</title>
        <authorList>
            <person name="Russell S.L."/>
            <person name="Pepper-Tunick E."/>
            <person name="Svedberg J."/>
            <person name="Byrne A."/>
            <person name="Ruelas Castillo J."/>
            <person name="Vollmers C."/>
            <person name="Beinart R.A."/>
            <person name="Corbett-Detig R."/>
        </authorList>
    </citation>
    <scope>NUCLEOTIDE SEQUENCE [LARGE SCALE GENOMIC DNA]</scope>
    <source>
        <strain evidence="1">4727-3</strain>
    </source>
</reference>
<accession>A0A7Z0MMG4</accession>
<dbReference type="Proteomes" id="UP000537890">
    <property type="component" value="Unassembled WGS sequence"/>
</dbReference>
<dbReference type="Gene3D" id="3.40.50.720">
    <property type="entry name" value="NAD(P)-binding Rossmann-like Domain"/>
    <property type="match status" value="1"/>
</dbReference>
<protein>
    <submittedName>
        <fullName evidence="1">Uncharacterized protein</fullName>
    </submittedName>
</protein>
<name>A0A7Z0MMG4_9GAMM</name>
<dbReference type="EMBL" id="JACCHS010000003">
    <property type="protein sequence ID" value="NYT46411.1"/>
    <property type="molecule type" value="Genomic_DNA"/>
</dbReference>